<evidence type="ECO:0000313" key="3">
    <source>
        <dbReference type="Proteomes" id="UP000015106"/>
    </source>
</evidence>
<evidence type="ECO:0000313" key="2">
    <source>
        <dbReference type="EnsemblPlants" id="TuG1812G0200004900.01.T01.cds456220"/>
    </source>
</evidence>
<dbReference type="Gramene" id="TuG1812G0200004900.01.T01">
    <property type="protein sequence ID" value="TuG1812G0200004900.01.T01.cds456220"/>
    <property type="gene ID" value="TuG1812G0200004900.01"/>
</dbReference>
<protein>
    <submittedName>
        <fullName evidence="2">Uncharacterized protein</fullName>
    </submittedName>
</protein>
<reference evidence="2" key="2">
    <citation type="submission" date="2018-03" db="EMBL/GenBank/DDBJ databases">
        <title>The Triticum urartu genome reveals the dynamic nature of wheat genome evolution.</title>
        <authorList>
            <person name="Ling H."/>
            <person name="Ma B."/>
            <person name="Shi X."/>
            <person name="Liu H."/>
            <person name="Dong L."/>
            <person name="Sun H."/>
            <person name="Cao Y."/>
            <person name="Gao Q."/>
            <person name="Zheng S."/>
            <person name="Li Y."/>
            <person name="Yu Y."/>
            <person name="Du H."/>
            <person name="Qi M."/>
            <person name="Li Y."/>
            <person name="Yu H."/>
            <person name="Cui Y."/>
            <person name="Wang N."/>
            <person name="Chen C."/>
            <person name="Wu H."/>
            <person name="Zhao Y."/>
            <person name="Zhang J."/>
            <person name="Li Y."/>
            <person name="Zhou W."/>
            <person name="Zhang B."/>
            <person name="Hu W."/>
            <person name="Eijk M."/>
            <person name="Tang J."/>
            <person name="Witsenboer H."/>
            <person name="Zhao S."/>
            <person name="Li Z."/>
            <person name="Zhang A."/>
            <person name="Wang D."/>
            <person name="Liang C."/>
        </authorList>
    </citation>
    <scope>NUCLEOTIDE SEQUENCE [LARGE SCALE GENOMIC DNA]</scope>
    <source>
        <strain evidence="2">cv. G1812</strain>
    </source>
</reference>
<keyword evidence="3" id="KW-1185">Reference proteome</keyword>
<dbReference type="AlphaFoldDB" id="A0A8R7TLY8"/>
<dbReference type="EnsemblPlants" id="TuG1812G0200004900.01.T01">
    <property type="protein sequence ID" value="TuG1812G0200004900.01.T01.cds456220"/>
    <property type="gene ID" value="TuG1812G0200004900.01"/>
</dbReference>
<reference evidence="2" key="3">
    <citation type="submission" date="2022-06" db="UniProtKB">
        <authorList>
            <consortium name="EnsemblPlants"/>
        </authorList>
    </citation>
    <scope>IDENTIFICATION</scope>
</reference>
<dbReference type="Proteomes" id="UP000015106">
    <property type="component" value="Chromosome 2"/>
</dbReference>
<name>A0A8R7TLY8_TRIUA</name>
<accession>A0A8R7TLY8</accession>
<evidence type="ECO:0000256" key="1">
    <source>
        <dbReference type="SAM" id="MobiDB-lite"/>
    </source>
</evidence>
<proteinExistence type="predicted"/>
<sequence>MTPPSSASSLRRAAWATRHGPVSSAVSSLPRLLTPASSAGGAARAGERRGPTTSAASSLRRLLTPARSAGR</sequence>
<reference evidence="3" key="1">
    <citation type="journal article" date="2013" name="Nature">
        <title>Draft genome of the wheat A-genome progenitor Triticum urartu.</title>
        <authorList>
            <person name="Ling H.Q."/>
            <person name="Zhao S."/>
            <person name="Liu D."/>
            <person name="Wang J."/>
            <person name="Sun H."/>
            <person name="Zhang C."/>
            <person name="Fan H."/>
            <person name="Li D."/>
            <person name="Dong L."/>
            <person name="Tao Y."/>
            <person name="Gao C."/>
            <person name="Wu H."/>
            <person name="Li Y."/>
            <person name="Cui Y."/>
            <person name="Guo X."/>
            <person name="Zheng S."/>
            <person name="Wang B."/>
            <person name="Yu K."/>
            <person name="Liang Q."/>
            <person name="Yang W."/>
            <person name="Lou X."/>
            <person name="Chen J."/>
            <person name="Feng M."/>
            <person name="Jian J."/>
            <person name="Zhang X."/>
            <person name="Luo G."/>
            <person name="Jiang Y."/>
            <person name="Liu J."/>
            <person name="Wang Z."/>
            <person name="Sha Y."/>
            <person name="Zhang B."/>
            <person name="Wu H."/>
            <person name="Tang D."/>
            <person name="Shen Q."/>
            <person name="Xue P."/>
            <person name="Zou S."/>
            <person name="Wang X."/>
            <person name="Liu X."/>
            <person name="Wang F."/>
            <person name="Yang Y."/>
            <person name="An X."/>
            <person name="Dong Z."/>
            <person name="Zhang K."/>
            <person name="Zhang X."/>
            <person name="Luo M.C."/>
            <person name="Dvorak J."/>
            <person name="Tong Y."/>
            <person name="Wang J."/>
            <person name="Yang H."/>
            <person name="Li Z."/>
            <person name="Wang D."/>
            <person name="Zhang A."/>
            <person name="Wang J."/>
        </authorList>
    </citation>
    <scope>NUCLEOTIDE SEQUENCE</scope>
    <source>
        <strain evidence="3">cv. G1812</strain>
    </source>
</reference>
<feature type="region of interest" description="Disordered" evidence="1">
    <location>
        <begin position="1"/>
        <end position="71"/>
    </location>
</feature>
<feature type="compositionally biased region" description="Low complexity" evidence="1">
    <location>
        <begin position="1"/>
        <end position="18"/>
    </location>
</feature>
<organism evidence="2 3">
    <name type="scientific">Triticum urartu</name>
    <name type="common">Red wild einkorn</name>
    <name type="synonym">Crithodium urartu</name>
    <dbReference type="NCBI Taxonomy" id="4572"/>
    <lineage>
        <taxon>Eukaryota</taxon>
        <taxon>Viridiplantae</taxon>
        <taxon>Streptophyta</taxon>
        <taxon>Embryophyta</taxon>
        <taxon>Tracheophyta</taxon>
        <taxon>Spermatophyta</taxon>
        <taxon>Magnoliopsida</taxon>
        <taxon>Liliopsida</taxon>
        <taxon>Poales</taxon>
        <taxon>Poaceae</taxon>
        <taxon>BOP clade</taxon>
        <taxon>Pooideae</taxon>
        <taxon>Triticodae</taxon>
        <taxon>Triticeae</taxon>
        <taxon>Triticinae</taxon>
        <taxon>Triticum</taxon>
    </lineage>
</organism>